<feature type="region of interest" description="Disordered" evidence="1">
    <location>
        <begin position="892"/>
        <end position="941"/>
    </location>
</feature>
<evidence type="ECO:0000313" key="2">
    <source>
        <dbReference type="EMBL" id="KIH90883.1"/>
    </source>
</evidence>
<keyword evidence="3" id="KW-1185">Reference proteome</keyword>
<evidence type="ECO:0000256" key="1">
    <source>
        <dbReference type="SAM" id="MobiDB-lite"/>
    </source>
</evidence>
<dbReference type="AlphaFoldDB" id="A0A0C2FIG8"/>
<dbReference type="HOGENOM" id="CLU_292252_0_0_1"/>
<comment type="caution">
    <text evidence="2">The sequence shown here is derived from an EMBL/GenBank/DDBJ whole genome shotgun (WGS) entry which is preliminary data.</text>
</comment>
<dbReference type="Proteomes" id="UP000031575">
    <property type="component" value="Unassembled WGS sequence"/>
</dbReference>
<gene>
    <name evidence="2" type="ORF">SPBR_00053</name>
</gene>
<name>A0A0C2FIG8_9PEZI</name>
<proteinExistence type="predicted"/>
<dbReference type="GeneID" id="63673294"/>
<organism evidence="2 3">
    <name type="scientific">Sporothrix brasiliensis 5110</name>
    <dbReference type="NCBI Taxonomy" id="1398154"/>
    <lineage>
        <taxon>Eukaryota</taxon>
        <taxon>Fungi</taxon>
        <taxon>Dikarya</taxon>
        <taxon>Ascomycota</taxon>
        <taxon>Pezizomycotina</taxon>
        <taxon>Sordariomycetes</taxon>
        <taxon>Sordariomycetidae</taxon>
        <taxon>Ophiostomatales</taxon>
        <taxon>Ophiostomataceae</taxon>
        <taxon>Sporothrix</taxon>
    </lineage>
</organism>
<feature type="region of interest" description="Disordered" evidence="1">
    <location>
        <begin position="732"/>
        <end position="765"/>
    </location>
</feature>
<reference evidence="2 3" key="1">
    <citation type="journal article" date="2014" name="BMC Genomics">
        <title>Comparative genomics of the major fungal agents of human and animal Sporotrichosis: Sporothrix schenckii and Sporothrix brasiliensis.</title>
        <authorList>
            <person name="Teixeira M.M."/>
            <person name="de Almeida L.G."/>
            <person name="Kubitschek-Barreira P."/>
            <person name="Alves F.L."/>
            <person name="Kioshima E.S."/>
            <person name="Abadio A.K."/>
            <person name="Fernandes L."/>
            <person name="Derengowski L.S."/>
            <person name="Ferreira K.S."/>
            <person name="Souza R.C."/>
            <person name="Ruiz J.C."/>
            <person name="de Andrade N.C."/>
            <person name="Paes H.C."/>
            <person name="Nicola A.M."/>
            <person name="Albuquerque P."/>
            <person name="Gerber A.L."/>
            <person name="Martins V.P."/>
            <person name="Peconick L.D."/>
            <person name="Neto A.V."/>
            <person name="Chaucanez C.B."/>
            <person name="Silva P.A."/>
            <person name="Cunha O.L."/>
            <person name="de Oliveira F.F."/>
            <person name="dos Santos T.C."/>
            <person name="Barros A.L."/>
            <person name="Soares M.A."/>
            <person name="de Oliveira L.M."/>
            <person name="Marini M.M."/>
            <person name="Villalobos-Duno H."/>
            <person name="Cunha M.M."/>
            <person name="de Hoog S."/>
            <person name="da Silveira J.F."/>
            <person name="Henrissat B."/>
            <person name="Nino-Vega G.A."/>
            <person name="Cisalpino P.S."/>
            <person name="Mora-Montes H.M."/>
            <person name="Almeida S.R."/>
            <person name="Stajich J.E."/>
            <person name="Lopes-Bezerra L.M."/>
            <person name="Vasconcelos A.T."/>
            <person name="Felipe M.S."/>
        </authorList>
    </citation>
    <scope>NUCLEOTIDE SEQUENCE [LARGE SCALE GENOMIC DNA]</scope>
    <source>
        <strain evidence="2 3">5110</strain>
    </source>
</reference>
<dbReference type="EMBL" id="AWTV01000008">
    <property type="protein sequence ID" value="KIH90883.1"/>
    <property type="molecule type" value="Genomic_DNA"/>
</dbReference>
<dbReference type="VEuPathDB" id="FungiDB:SPBR_00053"/>
<protein>
    <submittedName>
        <fullName evidence="2">Uncharacterized protein</fullName>
    </submittedName>
</protein>
<accession>A0A0C2FIG8</accession>
<sequence length="1043" mass="108188">MCERKEDGVSFVPFLGSGGIVKPAGPVLPGEWMPSMSTVAGGLAGGVVSGSVSGTFQGPASISTSTTRGGDSSVEPSHTWAALTMPRGRSAGSSSLLSESCSRYGRRRLPCTLIDWRPSFLGDTDDVADSDATDSASEWDRVDADDRGEVSRKAPAGCFRSRSARPRTDCGELAVVVVRVIQYEDKGPSRVGFAFLSACIPIVVSFVAVTDLACFQNKGLAIATGCPADDRIANQVVGCNGDGLFWVRWAAAATGDGKGKRERLVVVVEGEVTRFAVVMAGNRHEGIRLWSSLPVLNALCTPDIRTLVFPFFVFLARVFRFGGGLGWLDLGWTPTPLWCHRGGNRPHISSLAVLHDGFSVDHVCVGVFSFIGLVGLRISDFGRPSSPGFGRWRACVDAVICTDSGRTVVSSSSVSAAGSILPGPAGPLAYMQRRTPGLLLGQLLGRHGRRQRRESVETAQLLGRPIEQRAGVAQRPERGGVGACRGRRCRRFLLNGVEGLAVADALGQLGVLEGAEEVGLVLADAGGLAVQLELAEVVGLAARARHGGDERKHVAGKRRAQGGAADLGRRDAVDAGAVDGVVNQVGQGHVERPGGFRAAGDTAPHYARPARSIAVAVAVLVVLLERGHAVQLELALVVAARIRQSAKLLLTLGAQLGDGGAPAAGGQVDGPLAGGRVALKLDAVLEQLALVRAHGGDVLEDAGGDKLARGAGQRAHLPAQADNAQLDLEVDDADDAPGLDNGQDGLTKGGKLNGVADPAVAPGHGREVLGEKLGREVDAAAGEILGRQEGRGGVVCDSVVVGSGAPESSSTGANSASHSMLSTSWPVSVYQMVFSVAYRRGRVLGSSFAAAADAEDRPPALLRFRFRFPPLAGVASDAAAMAILLSSASSIAGSTGSSATGGCGSGRARASSSDRWPRSPLRPTRISGRSTSQSQALRASGMSTNTAVDAAVGVLLPPPLSPSTDSVLGWERPLNRLTAVTKSATRKPSRCQYTYCAIGYVDRNTAIRTCLAAIGRLGDEPIDQLVESSGHGCVARGRMLGRC</sequence>
<feature type="compositionally biased region" description="Polar residues" evidence="1">
    <location>
        <begin position="927"/>
        <end position="941"/>
    </location>
</feature>
<evidence type="ECO:0000313" key="3">
    <source>
        <dbReference type="Proteomes" id="UP000031575"/>
    </source>
</evidence>
<dbReference type="RefSeq" id="XP_040618893.1">
    <property type="nucleotide sequence ID" value="XM_040758373.1"/>
</dbReference>